<keyword evidence="2" id="KW-1185">Reference proteome</keyword>
<comment type="caution">
    <text evidence="1">The sequence shown here is derived from an EMBL/GenBank/DDBJ whole genome shotgun (WGS) entry which is preliminary data.</text>
</comment>
<protein>
    <submittedName>
        <fullName evidence="1">Uncharacterized protein</fullName>
    </submittedName>
</protein>
<organism evidence="1 2">
    <name type="scientific">Diploscapter pachys</name>
    <dbReference type="NCBI Taxonomy" id="2018661"/>
    <lineage>
        <taxon>Eukaryota</taxon>
        <taxon>Metazoa</taxon>
        <taxon>Ecdysozoa</taxon>
        <taxon>Nematoda</taxon>
        <taxon>Chromadorea</taxon>
        <taxon>Rhabditida</taxon>
        <taxon>Rhabditina</taxon>
        <taxon>Rhabditomorpha</taxon>
        <taxon>Rhabditoidea</taxon>
        <taxon>Rhabditidae</taxon>
        <taxon>Diploscapter</taxon>
    </lineage>
</organism>
<name>A0A2A2M2F6_9BILA</name>
<sequence>MLGEGFGAVTALQQKGLALRNLGEFRGQVARFAGKNERRKARERVRRAGQCRGVGIVGKLAGFGAGPAVGGPVRGHNVVLRGVNVAAHAPKTDFAQ</sequence>
<dbReference type="EMBL" id="LIAE01006184">
    <property type="protein sequence ID" value="PAV92475.1"/>
    <property type="molecule type" value="Genomic_DNA"/>
</dbReference>
<evidence type="ECO:0000313" key="1">
    <source>
        <dbReference type="EMBL" id="PAV92475.1"/>
    </source>
</evidence>
<accession>A0A2A2M2F6</accession>
<reference evidence="1 2" key="1">
    <citation type="journal article" date="2017" name="Curr. Biol.">
        <title>Genome architecture and evolution of a unichromosomal asexual nematode.</title>
        <authorList>
            <person name="Fradin H."/>
            <person name="Zegar C."/>
            <person name="Gutwein M."/>
            <person name="Lucas J."/>
            <person name="Kovtun M."/>
            <person name="Corcoran D."/>
            <person name="Baugh L.R."/>
            <person name="Kiontke K."/>
            <person name="Gunsalus K."/>
            <person name="Fitch D.H."/>
            <person name="Piano F."/>
        </authorList>
    </citation>
    <scope>NUCLEOTIDE SEQUENCE [LARGE SCALE GENOMIC DNA]</scope>
    <source>
        <strain evidence="1">PF1309</strain>
    </source>
</reference>
<gene>
    <name evidence="1" type="ORF">WR25_18311</name>
</gene>
<proteinExistence type="predicted"/>
<dbReference type="AlphaFoldDB" id="A0A2A2M2F6"/>
<evidence type="ECO:0000313" key="2">
    <source>
        <dbReference type="Proteomes" id="UP000218231"/>
    </source>
</evidence>
<dbReference type="Proteomes" id="UP000218231">
    <property type="component" value="Unassembled WGS sequence"/>
</dbReference>